<keyword evidence="2" id="KW-0812">Transmembrane</keyword>
<dbReference type="AlphaFoldDB" id="A0A538SLC9"/>
<feature type="transmembrane region" description="Helical" evidence="2">
    <location>
        <begin position="179"/>
        <end position="197"/>
    </location>
</feature>
<protein>
    <submittedName>
        <fullName evidence="3">Tetratricopeptide repeat protein</fullName>
    </submittedName>
</protein>
<feature type="transmembrane region" description="Helical" evidence="2">
    <location>
        <begin position="46"/>
        <end position="67"/>
    </location>
</feature>
<dbReference type="InterPro" id="IPR052384">
    <property type="entry name" value="TMTC_O-mannosyltransferase"/>
</dbReference>
<proteinExistence type="predicted"/>
<accession>A0A538SLC9</accession>
<dbReference type="PANTHER" id="PTHR44216">
    <property type="entry name" value="PROTEIN O-MANNOSYL-TRANSFERASE TMTC2"/>
    <property type="match status" value="1"/>
</dbReference>
<sequence>MKSSRRPAGHPDPSRGPGRSRRAEAHPGRASKRPATRSAPGLVRRLSHPAVAAALLAVILYLPALGYDFVRDDHAMIERNPFMRREGWLGKLLISDFWSSSGGSSGLWRPLVILSYWLDGRLAHFAPALFHAVNLLMHAAAAALLAALVVQCRLPRAAALAGGLWFAAMPAHVESVAWIAGRTDVLCAVFFLLALWLDRRARARGRSWPGPWAVASLALSLASKEAAVPFVVVAAVADRVERPDAPPSARLRWLSAYAGITALYAALHARWAGAVSLPAYVDAALRVRRSWSGWTMLPGYVSFLWPWVTHSPDRAAALPGRPFDLAVIAGAALLFGVVFLTATLALRSSRLATPLACFWMPLLPSIGMALTRGYVAYAERLVYLPSAGAAWLLGLLLGPWLAARGDSPPSLRAGPARWIAGSLALVLVVGSAARTARILPDWRNDGTMYRAMARAQPRNAVARVGLAEVLEEQGREAEALEELRAAESLDPRLPEVQVSRAGYHLRRGEWSEVLARSRRALASDSTRAEARLLEATALLRLRRLDQARERLARLKAGDPADPAIESLWGQLLMLEGRFDEALPPLERASRWTPDDPGLAFALGNVCLRLGRADEARAAFERTVTTDSRYYDGWLRLALACHVLGDSAARDAALGRAALLPESRDGRVAELRSRLAKGARGTAGVAP</sequence>
<dbReference type="PANTHER" id="PTHR44216:SF3">
    <property type="entry name" value="PROTEIN O-MANNOSYL-TRANSFERASE TMTC2"/>
    <property type="match status" value="1"/>
</dbReference>
<dbReference type="Pfam" id="PF14559">
    <property type="entry name" value="TPR_19"/>
    <property type="match status" value="2"/>
</dbReference>
<dbReference type="GO" id="GO:0000030">
    <property type="term" value="F:mannosyltransferase activity"/>
    <property type="evidence" value="ECO:0007669"/>
    <property type="project" value="TreeGrafter"/>
</dbReference>
<dbReference type="SMART" id="SM00028">
    <property type="entry name" value="TPR"/>
    <property type="match status" value="3"/>
</dbReference>
<dbReference type="SUPFAM" id="SSF48452">
    <property type="entry name" value="TPR-like"/>
    <property type="match status" value="1"/>
</dbReference>
<organism evidence="3 4">
    <name type="scientific">Eiseniibacteriota bacterium</name>
    <dbReference type="NCBI Taxonomy" id="2212470"/>
    <lineage>
        <taxon>Bacteria</taxon>
        <taxon>Candidatus Eiseniibacteriota</taxon>
    </lineage>
</organism>
<feature type="transmembrane region" description="Helical" evidence="2">
    <location>
        <begin position="415"/>
        <end position="433"/>
    </location>
</feature>
<evidence type="ECO:0000256" key="2">
    <source>
        <dbReference type="SAM" id="Phobius"/>
    </source>
</evidence>
<feature type="transmembrane region" description="Helical" evidence="2">
    <location>
        <begin position="291"/>
        <end position="310"/>
    </location>
</feature>
<name>A0A538SLC9_UNCEI</name>
<evidence type="ECO:0000256" key="1">
    <source>
        <dbReference type="SAM" id="MobiDB-lite"/>
    </source>
</evidence>
<feature type="transmembrane region" description="Helical" evidence="2">
    <location>
        <begin position="157"/>
        <end position="173"/>
    </location>
</feature>
<dbReference type="Gene3D" id="1.25.40.10">
    <property type="entry name" value="Tetratricopeptide repeat domain"/>
    <property type="match status" value="2"/>
</dbReference>
<evidence type="ECO:0000313" key="3">
    <source>
        <dbReference type="EMBL" id="TMQ52176.1"/>
    </source>
</evidence>
<dbReference type="Proteomes" id="UP000320184">
    <property type="component" value="Unassembled WGS sequence"/>
</dbReference>
<reference evidence="3 4" key="1">
    <citation type="journal article" date="2019" name="Nat. Microbiol.">
        <title>Mediterranean grassland soil C-N compound turnover is dependent on rainfall and depth, and is mediated by genomically divergent microorganisms.</title>
        <authorList>
            <person name="Diamond S."/>
            <person name="Andeer P.F."/>
            <person name="Li Z."/>
            <person name="Crits-Christoph A."/>
            <person name="Burstein D."/>
            <person name="Anantharaman K."/>
            <person name="Lane K.R."/>
            <person name="Thomas B.C."/>
            <person name="Pan C."/>
            <person name="Northen T.R."/>
            <person name="Banfield J.F."/>
        </authorList>
    </citation>
    <scope>NUCLEOTIDE SEQUENCE [LARGE SCALE GENOMIC DNA]</scope>
    <source>
        <strain evidence="3">WS_3</strain>
    </source>
</reference>
<dbReference type="EMBL" id="VBOT01000041">
    <property type="protein sequence ID" value="TMQ52176.1"/>
    <property type="molecule type" value="Genomic_DNA"/>
</dbReference>
<dbReference type="Pfam" id="PF13432">
    <property type="entry name" value="TPR_16"/>
    <property type="match status" value="1"/>
</dbReference>
<comment type="caution">
    <text evidence="3">The sequence shown here is derived from an EMBL/GenBank/DDBJ whole genome shotgun (WGS) entry which is preliminary data.</text>
</comment>
<feature type="transmembrane region" description="Helical" evidence="2">
    <location>
        <begin position="382"/>
        <end position="403"/>
    </location>
</feature>
<gene>
    <name evidence="3" type="ORF">E6K73_03640</name>
</gene>
<dbReference type="InterPro" id="IPR019734">
    <property type="entry name" value="TPR_rpt"/>
</dbReference>
<feature type="region of interest" description="Disordered" evidence="1">
    <location>
        <begin position="1"/>
        <end position="39"/>
    </location>
</feature>
<dbReference type="InterPro" id="IPR011990">
    <property type="entry name" value="TPR-like_helical_dom_sf"/>
</dbReference>
<feature type="transmembrane region" description="Helical" evidence="2">
    <location>
        <begin position="322"/>
        <end position="345"/>
    </location>
</feature>
<keyword evidence="2" id="KW-0472">Membrane</keyword>
<evidence type="ECO:0000313" key="4">
    <source>
        <dbReference type="Proteomes" id="UP000320184"/>
    </source>
</evidence>
<keyword evidence="2" id="KW-1133">Transmembrane helix</keyword>
<feature type="transmembrane region" description="Helical" evidence="2">
    <location>
        <begin position="128"/>
        <end position="150"/>
    </location>
</feature>
<dbReference type="GO" id="GO:0035269">
    <property type="term" value="P:protein O-linked glycosylation via mannose"/>
    <property type="evidence" value="ECO:0007669"/>
    <property type="project" value="TreeGrafter"/>
</dbReference>